<protein>
    <submittedName>
        <fullName evidence="2">IMD domain-containing protein</fullName>
    </submittedName>
</protein>
<dbReference type="Proteomes" id="UP000050741">
    <property type="component" value="Unassembled WGS sequence"/>
</dbReference>
<reference evidence="2" key="2">
    <citation type="submission" date="2016-06" db="UniProtKB">
        <authorList>
            <consortium name="WormBaseParasite"/>
        </authorList>
    </citation>
    <scope>IDENTIFICATION</scope>
</reference>
<keyword evidence="1" id="KW-1185">Reference proteome</keyword>
<accession>A0A183C288</accession>
<sequence>MAPSATSTPETIGNDEMAMNIKLCSAVQEMHEQLATQMDMCNNLLAQFASIRRISMTAYGGATPLMDRLTTRRFHPSWGNRLKSRLHSSISETVENLRQFSVGRLPDLARQCDRAQSSAKDDVTLLVADFEFSLSVDAARPNSAIFDRYTFETDDRALVAAHLRRLAARLDAELDRLTNSIGFETDDSGGGAMSTLAPNRSKFRRHAFALKGSTKGTTTTNNSYMNNSSSTISLEPNAYGNPIGFETDDSGGGAMSTLAPNRSKFRRHAFALKGSTKGTTTTNNSYMNNSSSTISLEPYLMMNVDAAAGGRRGATAAMPEWSVELALGRLSTGGGRFF</sequence>
<name>A0A183C288_GLOPA</name>
<evidence type="ECO:0000313" key="1">
    <source>
        <dbReference type="Proteomes" id="UP000050741"/>
    </source>
</evidence>
<dbReference type="WBParaSite" id="GPLIN_000698200">
    <property type="protein sequence ID" value="GPLIN_000698200"/>
    <property type="gene ID" value="GPLIN_000698200"/>
</dbReference>
<reference evidence="1" key="1">
    <citation type="submission" date="2014-05" db="EMBL/GenBank/DDBJ databases">
        <title>The genome and life-stage specific transcriptomes of Globodera pallida elucidate key aspects of plant parasitism by a cyst nematode.</title>
        <authorList>
            <person name="Cotton J.A."/>
            <person name="Lilley C.J."/>
            <person name="Jones L.M."/>
            <person name="Kikuchi T."/>
            <person name="Reid A.J."/>
            <person name="Thorpe P."/>
            <person name="Tsai I.J."/>
            <person name="Beasley H."/>
            <person name="Blok V."/>
            <person name="Cock P.J.A."/>
            <person name="Van den Akker S.E."/>
            <person name="Holroyd N."/>
            <person name="Hunt M."/>
            <person name="Mantelin S."/>
            <person name="Naghra H."/>
            <person name="Pain A."/>
            <person name="Palomares-Rius J.E."/>
            <person name="Zarowiecki M."/>
            <person name="Berriman M."/>
            <person name="Jones J.T."/>
            <person name="Urwin P.E."/>
        </authorList>
    </citation>
    <scope>NUCLEOTIDE SEQUENCE [LARGE SCALE GENOMIC DNA]</scope>
    <source>
        <strain evidence="1">Lindley</strain>
    </source>
</reference>
<proteinExistence type="predicted"/>
<organism evidence="1 2">
    <name type="scientific">Globodera pallida</name>
    <name type="common">Potato cyst nematode worm</name>
    <name type="synonym">Heterodera pallida</name>
    <dbReference type="NCBI Taxonomy" id="36090"/>
    <lineage>
        <taxon>Eukaryota</taxon>
        <taxon>Metazoa</taxon>
        <taxon>Ecdysozoa</taxon>
        <taxon>Nematoda</taxon>
        <taxon>Chromadorea</taxon>
        <taxon>Rhabditida</taxon>
        <taxon>Tylenchina</taxon>
        <taxon>Tylenchomorpha</taxon>
        <taxon>Tylenchoidea</taxon>
        <taxon>Heteroderidae</taxon>
        <taxon>Heteroderinae</taxon>
        <taxon>Globodera</taxon>
    </lineage>
</organism>
<evidence type="ECO:0000313" key="2">
    <source>
        <dbReference type="WBParaSite" id="GPLIN_000698200"/>
    </source>
</evidence>
<dbReference type="AlphaFoldDB" id="A0A183C288"/>